<protein>
    <submittedName>
        <fullName evidence="1">Uncharacterized protein</fullName>
    </submittedName>
</protein>
<accession>X1JJD5</accession>
<name>X1JJD5_9ZZZZ</name>
<sequence length="55" mass="6620">MEPTSWRKLQEGTTDMTKSLWGYYSELIRSGFRKKEAFELTKIFSHMIFKMPKID</sequence>
<dbReference type="AlphaFoldDB" id="X1JJD5"/>
<comment type="caution">
    <text evidence="1">The sequence shown here is derived from an EMBL/GenBank/DDBJ whole genome shotgun (WGS) entry which is preliminary data.</text>
</comment>
<organism evidence="1">
    <name type="scientific">marine sediment metagenome</name>
    <dbReference type="NCBI Taxonomy" id="412755"/>
    <lineage>
        <taxon>unclassified sequences</taxon>
        <taxon>metagenomes</taxon>
        <taxon>ecological metagenomes</taxon>
    </lineage>
</organism>
<proteinExistence type="predicted"/>
<dbReference type="EMBL" id="BARU01046930">
    <property type="protein sequence ID" value="GAH94846.1"/>
    <property type="molecule type" value="Genomic_DNA"/>
</dbReference>
<reference evidence="1" key="1">
    <citation type="journal article" date="2014" name="Front. Microbiol.">
        <title>High frequency of phylogenetically diverse reductive dehalogenase-homologous genes in deep subseafloor sedimentary metagenomes.</title>
        <authorList>
            <person name="Kawai M."/>
            <person name="Futagami T."/>
            <person name="Toyoda A."/>
            <person name="Takaki Y."/>
            <person name="Nishi S."/>
            <person name="Hori S."/>
            <person name="Arai W."/>
            <person name="Tsubouchi T."/>
            <person name="Morono Y."/>
            <person name="Uchiyama I."/>
            <person name="Ito T."/>
            <person name="Fujiyama A."/>
            <person name="Inagaki F."/>
            <person name="Takami H."/>
        </authorList>
    </citation>
    <scope>NUCLEOTIDE SEQUENCE</scope>
    <source>
        <strain evidence="1">Expedition CK06-06</strain>
    </source>
</reference>
<gene>
    <name evidence="1" type="ORF">S03H2_70561</name>
</gene>
<evidence type="ECO:0000313" key="1">
    <source>
        <dbReference type="EMBL" id="GAH94846.1"/>
    </source>
</evidence>